<protein>
    <recommendedName>
        <fullName evidence="6">Ig-like domain-containing protein</fullName>
    </recommendedName>
</protein>
<dbReference type="Proteomes" id="UP000649232">
    <property type="component" value="Unassembled WGS sequence"/>
</dbReference>
<gene>
    <name evidence="4" type="ORF">JEU11_20235</name>
</gene>
<comment type="caution">
    <text evidence="4">The sequence shown here is derived from an EMBL/GenBank/DDBJ whole genome shotgun (WGS) entry which is preliminary data.</text>
</comment>
<keyword evidence="2" id="KW-0472">Membrane</keyword>
<dbReference type="RefSeq" id="WP_198826000.1">
    <property type="nucleotide sequence ID" value="NZ_JAEILT010000048.1"/>
</dbReference>
<keyword evidence="3" id="KW-0732">Signal</keyword>
<name>A0ABS0WJX9_9ALTE</name>
<dbReference type="Pfam" id="PF19649">
    <property type="entry name" value="DUF6152"/>
    <property type="match status" value="1"/>
</dbReference>
<dbReference type="InterPro" id="IPR046150">
    <property type="entry name" value="DUF6152"/>
</dbReference>
<feature type="transmembrane region" description="Helical" evidence="2">
    <location>
        <begin position="437"/>
        <end position="466"/>
    </location>
</feature>
<organism evidence="4 5">
    <name type="scientific">Paraglaciecola chathamensis</name>
    <dbReference type="NCBI Taxonomy" id="368405"/>
    <lineage>
        <taxon>Bacteria</taxon>
        <taxon>Pseudomonadati</taxon>
        <taxon>Pseudomonadota</taxon>
        <taxon>Gammaproteobacteria</taxon>
        <taxon>Alteromonadales</taxon>
        <taxon>Alteromonadaceae</taxon>
        <taxon>Paraglaciecola</taxon>
    </lineage>
</organism>
<evidence type="ECO:0000256" key="3">
    <source>
        <dbReference type="SAM" id="SignalP"/>
    </source>
</evidence>
<dbReference type="EMBL" id="JAEILT010000048">
    <property type="protein sequence ID" value="MBJ2138784.1"/>
    <property type="molecule type" value="Genomic_DNA"/>
</dbReference>
<evidence type="ECO:0000313" key="4">
    <source>
        <dbReference type="EMBL" id="MBJ2138784.1"/>
    </source>
</evidence>
<feature type="transmembrane region" description="Helical" evidence="2">
    <location>
        <begin position="513"/>
        <end position="533"/>
    </location>
</feature>
<keyword evidence="2" id="KW-1133">Transmembrane helix</keyword>
<accession>A0ABS0WJX9</accession>
<feature type="chain" id="PRO_5047289267" description="Ig-like domain-containing protein" evidence="3">
    <location>
        <begin position="23"/>
        <end position="568"/>
    </location>
</feature>
<reference evidence="4 5" key="1">
    <citation type="submission" date="2020-12" db="EMBL/GenBank/DDBJ databases">
        <title>Draft genome sequences of nine environmental bacterial isolates colonizing plastic.</title>
        <authorList>
            <person name="Borre I."/>
            <person name="Sonnenschein E.C."/>
        </authorList>
    </citation>
    <scope>NUCLEOTIDE SEQUENCE [LARGE SCALE GENOMIC DNA]</scope>
    <source>
        <strain evidence="4 5">IB30</strain>
    </source>
</reference>
<feature type="transmembrane region" description="Helical" evidence="2">
    <location>
        <begin position="545"/>
        <end position="567"/>
    </location>
</feature>
<feature type="transmembrane region" description="Helical" evidence="2">
    <location>
        <begin position="487"/>
        <end position="507"/>
    </location>
</feature>
<sequence>MWNLRFIIVITLLFITPFSALAHHGSSGQFDTSKTVEMSGKITRIKLVNPHSYVYFDSTDEDGVVTNKRCELQSGSLLKRHGWTADMFAIGSQISILGSPDRTDPTTCYMSQVTFENGITASRNSYFNDDGSLTDEESIEAQEEEKETELARVIIREDGTPNIDGNWSWVREERRGRGEGGGPPSIELTPAGEAAVEGAASEENPRYQCKATNIIMDWWFDGIVNKITQTDSTITLKYGFMNIERTIYLDGRAMPADYEPSRAGFSTGEWQGDTLVVTTTGFDEGWIMAPMGSERMGSKPMPGNMPEGGERPEFKDGEKDGKRPSGPPGGPPSPAKNSTQLTVTEYFTLDDDGKVLNRKYTLTDPLYLEKPFSGSDKVTFTLDDYEDYACDDLTTEREATIFKDKVDTGSNTQSGLKSTLYALEDSSVGTLISSTEWGYPIVLSLHAIGMAILVGVSLMLTIRVLGFAPFIPVTAMAPYWRVAQGGFVLNLFSGIALFCGGASEMYFNWAFRIKIVLVFVGLSLTWWLVKICIKRSDQVSKAHARLAAVTTLIWILAIIAGRLIGYWS</sequence>
<evidence type="ECO:0000256" key="1">
    <source>
        <dbReference type="SAM" id="MobiDB-lite"/>
    </source>
</evidence>
<keyword evidence="2" id="KW-0812">Transmembrane</keyword>
<evidence type="ECO:0000313" key="5">
    <source>
        <dbReference type="Proteomes" id="UP000649232"/>
    </source>
</evidence>
<evidence type="ECO:0008006" key="6">
    <source>
        <dbReference type="Google" id="ProtNLM"/>
    </source>
</evidence>
<proteinExistence type="predicted"/>
<evidence type="ECO:0000256" key="2">
    <source>
        <dbReference type="SAM" id="Phobius"/>
    </source>
</evidence>
<feature type="compositionally biased region" description="Basic and acidic residues" evidence="1">
    <location>
        <begin position="308"/>
        <end position="323"/>
    </location>
</feature>
<feature type="region of interest" description="Disordered" evidence="1">
    <location>
        <begin position="290"/>
        <end position="339"/>
    </location>
</feature>
<feature type="signal peptide" evidence="3">
    <location>
        <begin position="1"/>
        <end position="22"/>
    </location>
</feature>
<feature type="compositionally biased region" description="Pro residues" evidence="1">
    <location>
        <begin position="325"/>
        <end position="334"/>
    </location>
</feature>